<dbReference type="PANTHER" id="PTHR33755:SF6">
    <property type="entry name" value="PLASMID STABILIZATION SYSTEM PROTEIN"/>
    <property type="match status" value="1"/>
</dbReference>
<protein>
    <submittedName>
        <fullName evidence="3">Type II toxin-antitoxin system RelE/ParE family toxin</fullName>
    </submittedName>
</protein>
<dbReference type="OrthoDB" id="9798046at2"/>
<dbReference type="Gene3D" id="3.30.2310.20">
    <property type="entry name" value="RelE-like"/>
    <property type="match status" value="1"/>
</dbReference>
<dbReference type="InterPro" id="IPR051803">
    <property type="entry name" value="TA_system_RelE-like_toxin"/>
</dbReference>
<keyword evidence="2" id="KW-1277">Toxin-antitoxin system</keyword>
<evidence type="ECO:0000313" key="3">
    <source>
        <dbReference type="EMBL" id="RJG03582.1"/>
    </source>
</evidence>
<comment type="similarity">
    <text evidence="1">Belongs to the RelE toxin family.</text>
</comment>
<dbReference type="AlphaFoldDB" id="A0A3A3GAE7"/>
<gene>
    <name evidence="3" type="ORF">D3878_19925</name>
</gene>
<sequence>MKLEWSQCALDDRDKIFDYIEQDNPHAAIAVDNRISEQVKLLAQFPEGGRTGRVEGTRELVISRTSYIVAYRISGNVVHILRVLHSAQFWPDDMPDT</sequence>
<proteinExistence type="inferred from homology"/>
<keyword evidence="4" id="KW-1185">Reference proteome</keyword>
<evidence type="ECO:0000313" key="4">
    <source>
        <dbReference type="Proteomes" id="UP000266327"/>
    </source>
</evidence>
<evidence type="ECO:0000256" key="1">
    <source>
        <dbReference type="ARBA" id="ARBA00006226"/>
    </source>
</evidence>
<dbReference type="RefSeq" id="WP_119787073.1">
    <property type="nucleotide sequence ID" value="NZ_QYUQ01000002.1"/>
</dbReference>
<dbReference type="Proteomes" id="UP000266327">
    <property type="component" value="Unassembled WGS sequence"/>
</dbReference>
<organism evidence="3 4">
    <name type="scientific">Noviherbaspirillum sedimenti</name>
    <dbReference type="NCBI Taxonomy" id="2320865"/>
    <lineage>
        <taxon>Bacteria</taxon>
        <taxon>Pseudomonadati</taxon>
        <taxon>Pseudomonadota</taxon>
        <taxon>Betaproteobacteria</taxon>
        <taxon>Burkholderiales</taxon>
        <taxon>Oxalobacteraceae</taxon>
        <taxon>Noviherbaspirillum</taxon>
    </lineage>
</organism>
<accession>A0A3A3GAE7</accession>
<name>A0A3A3GAE7_9BURK</name>
<dbReference type="EMBL" id="QYUQ01000002">
    <property type="protein sequence ID" value="RJG03582.1"/>
    <property type="molecule type" value="Genomic_DNA"/>
</dbReference>
<dbReference type="Pfam" id="PF05016">
    <property type="entry name" value="ParE_toxin"/>
    <property type="match status" value="1"/>
</dbReference>
<dbReference type="NCBIfam" id="TIGR02385">
    <property type="entry name" value="RelE_StbE"/>
    <property type="match status" value="1"/>
</dbReference>
<comment type="caution">
    <text evidence="3">The sequence shown here is derived from an EMBL/GenBank/DDBJ whole genome shotgun (WGS) entry which is preliminary data.</text>
</comment>
<dbReference type="InterPro" id="IPR035093">
    <property type="entry name" value="RelE/ParE_toxin_dom_sf"/>
</dbReference>
<dbReference type="InterPro" id="IPR007712">
    <property type="entry name" value="RelE/ParE_toxin"/>
</dbReference>
<dbReference type="PANTHER" id="PTHR33755">
    <property type="entry name" value="TOXIN PARE1-RELATED"/>
    <property type="match status" value="1"/>
</dbReference>
<evidence type="ECO:0000256" key="2">
    <source>
        <dbReference type="ARBA" id="ARBA00022649"/>
    </source>
</evidence>
<reference evidence="4" key="1">
    <citation type="submission" date="2018-09" db="EMBL/GenBank/DDBJ databases">
        <authorList>
            <person name="Zhu H."/>
        </authorList>
    </citation>
    <scope>NUCLEOTIDE SEQUENCE [LARGE SCALE GENOMIC DNA]</scope>
    <source>
        <strain evidence="4">K1S02-23</strain>
    </source>
</reference>